<evidence type="ECO:0000256" key="2">
    <source>
        <dbReference type="ARBA" id="ARBA00022692"/>
    </source>
</evidence>
<evidence type="ECO:0000313" key="7">
    <source>
        <dbReference type="EMBL" id="GLH66719.1"/>
    </source>
</evidence>
<keyword evidence="4 5" id="KW-0472">Membrane</keyword>
<evidence type="ECO:0000256" key="3">
    <source>
        <dbReference type="ARBA" id="ARBA00022989"/>
    </source>
</evidence>
<proteinExistence type="predicted"/>
<reference evidence="7" key="1">
    <citation type="journal article" date="2023" name="Antonie Van Leeuwenhoek">
        <title>Mesoterricola silvestris gen. nov., sp. nov., Mesoterricola sediminis sp. nov., Geothrix oryzae sp. nov., Geothrix edaphica sp. nov., Geothrix rubra sp. nov., and Geothrix limicola sp. nov., six novel members of Acidobacteriota isolated from soils.</title>
        <authorList>
            <person name="Itoh H."/>
            <person name="Sugisawa Y."/>
            <person name="Mise K."/>
            <person name="Xu Z."/>
            <person name="Kuniyasu M."/>
            <person name="Ushijima N."/>
            <person name="Kawano K."/>
            <person name="Kobayashi E."/>
            <person name="Shiratori Y."/>
            <person name="Masuda Y."/>
            <person name="Senoo K."/>
        </authorList>
    </citation>
    <scope>NUCLEOTIDE SEQUENCE</scope>
    <source>
        <strain evidence="7">Red802</strain>
    </source>
</reference>
<dbReference type="Pfam" id="PF07291">
    <property type="entry name" value="MauE"/>
    <property type="match status" value="1"/>
</dbReference>
<dbReference type="RefSeq" id="WP_285607252.1">
    <property type="nucleotide sequence ID" value="NZ_BSDC01000001.1"/>
</dbReference>
<dbReference type="Proteomes" id="UP001165044">
    <property type="component" value="Unassembled WGS sequence"/>
</dbReference>
<dbReference type="EMBL" id="BSDC01000001">
    <property type="protein sequence ID" value="GLH66719.1"/>
    <property type="molecule type" value="Genomic_DNA"/>
</dbReference>
<dbReference type="InterPro" id="IPR009908">
    <property type="entry name" value="Methylamine_util_MauE"/>
</dbReference>
<keyword evidence="3 5" id="KW-1133">Transmembrane helix</keyword>
<keyword evidence="2 5" id="KW-0812">Transmembrane</keyword>
<keyword evidence="8" id="KW-1185">Reference proteome</keyword>
<evidence type="ECO:0000256" key="5">
    <source>
        <dbReference type="SAM" id="Phobius"/>
    </source>
</evidence>
<organism evidence="7 8">
    <name type="scientific">Geothrix edaphica</name>
    <dbReference type="NCBI Taxonomy" id="2927976"/>
    <lineage>
        <taxon>Bacteria</taxon>
        <taxon>Pseudomonadati</taxon>
        <taxon>Acidobacteriota</taxon>
        <taxon>Holophagae</taxon>
        <taxon>Holophagales</taxon>
        <taxon>Holophagaceae</taxon>
        <taxon>Geothrix</taxon>
    </lineage>
</organism>
<sequence length="153" mass="16541">MKARLWPWLLHPRLTLAARIALGLVFIAAALPKIGDPPGFAKAIWAYQLVPGPTLNPMALVLPWLELLCGLGLALGIWVRAAATWAAMLLLAFGLALAINLARHHPVDCGCFGATAHRTDAERLTDMRWSLLRDAGLLLLAAQIFLAAAPRKN</sequence>
<evidence type="ECO:0000313" key="8">
    <source>
        <dbReference type="Proteomes" id="UP001165044"/>
    </source>
</evidence>
<feature type="transmembrane region" description="Helical" evidence="5">
    <location>
        <begin position="82"/>
        <end position="102"/>
    </location>
</feature>
<accession>A0ABQ5PX75</accession>
<feature type="transmembrane region" description="Helical" evidence="5">
    <location>
        <begin position="54"/>
        <end position="75"/>
    </location>
</feature>
<feature type="domain" description="Methylamine utilisation protein MauE" evidence="6">
    <location>
        <begin position="14"/>
        <end position="144"/>
    </location>
</feature>
<evidence type="ECO:0000256" key="4">
    <source>
        <dbReference type="ARBA" id="ARBA00023136"/>
    </source>
</evidence>
<comment type="caution">
    <text evidence="7">The sequence shown here is derived from an EMBL/GenBank/DDBJ whole genome shotgun (WGS) entry which is preliminary data.</text>
</comment>
<evidence type="ECO:0000259" key="6">
    <source>
        <dbReference type="Pfam" id="PF07291"/>
    </source>
</evidence>
<comment type="subcellular location">
    <subcellularLocation>
        <location evidence="1">Membrane</location>
        <topology evidence="1">Multi-pass membrane protein</topology>
    </subcellularLocation>
</comment>
<name>A0ABQ5PX75_9BACT</name>
<protein>
    <recommendedName>
        <fullName evidence="6">Methylamine utilisation protein MauE domain-containing protein</fullName>
    </recommendedName>
</protein>
<gene>
    <name evidence="7" type="ORF">GETHED_10830</name>
</gene>
<evidence type="ECO:0000256" key="1">
    <source>
        <dbReference type="ARBA" id="ARBA00004141"/>
    </source>
</evidence>